<dbReference type="RefSeq" id="WP_246136234.1">
    <property type="nucleotide sequence ID" value="NZ_BAABDN010000003.1"/>
</dbReference>
<name>A0A512T3L3_9MICO</name>
<evidence type="ECO:0000313" key="7">
    <source>
        <dbReference type="Proteomes" id="UP000321793"/>
    </source>
</evidence>
<dbReference type="Pfam" id="PF13692">
    <property type="entry name" value="Glyco_trans_1_4"/>
    <property type="match status" value="1"/>
</dbReference>
<comment type="caution">
    <text evidence="6">The sequence shown here is derived from an EMBL/GenBank/DDBJ whole genome shotgun (WGS) entry which is preliminary data.</text>
</comment>
<dbReference type="GO" id="GO:1901137">
    <property type="term" value="P:carbohydrate derivative biosynthetic process"/>
    <property type="evidence" value="ECO:0007669"/>
    <property type="project" value="UniProtKB-ARBA"/>
</dbReference>
<proteinExistence type="predicted"/>
<dbReference type="CDD" id="cd03808">
    <property type="entry name" value="GT4_CapM-like"/>
    <property type="match status" value="1"/>
</dbReference>
<evidence type="ECO:0000313" key="6">
    <source>
        <dbReference type="EMBL" id="GEQ14808.1"/>
    </source>
</evidence>
<feature type="region of interest" description="Disordered" evidence="4">
    <location>
        <begin position="1"/>
        <end position="21"/>
    </location>
</feature>
<keyword evidence="7" id="KW-1185">Reference proteome</keyword>
<evidence type="ECO:0000256" key="4">
    <source>
        <dbReference type="SAM" id="MobiDB-lite"/>
    </source>
</evidence>
<feature type="domain" description="Glycosyltransferase subfamily 4-like N-terminal" evidence="5">
    <location>
        <begin position="50"/>
        <end position="193"/>
    </location>
</feature>
<evidence type="ECO:0000256" key="1">
    <source>
        <dbReference type="ARBA" id="ARBA00021292"/>
    </source>
</evidence>
<dbReference type="Proteomes" id="UP000321793">
    <property type="component" value="Unassembled WGS sequence"/>
</dbReference>
<dbReference type="InterPro" id="IPR028098">
    <property type="entry name" value="Glyco_trans_4-like_N"/>
</dbReference>
<protein>
    <recommendedName>
        <fullName evidence="1">D-inositol 3-phosphate glycosyltransferase</fullName>
    </recommendedName>
</protein>
<dbReference type="Gene3D" id="3.40.50.2000">
    <property type="entry name" value="Glycogen Phosphorylase B"/>
    <property type="match status" value="2"/>
</dbReference>
<gene>
    <name evidence="6" type="ORF">KLO01_28550</name>
</gene>
<dbReference type="Pfam" id="PF13579">
    <property type="entry name" value="Glyco_trans_4_4"/>
    <property type="match status" value="1"/>
</dbReference>
<dbReference type="InterPro" id="IPR050194">
    <property type="entry name" value="Glycosyltransferase_grp1"/>
</dbReference>
<evidence type="ECO:0000256" key="2">
    <source>
        <dbReference type="ARBA" id="ARBA00022676"/>
    </source>
</evidence>
<dbReference type="EMBL" id="BKBA01000011">
    <property type="protein sequence ID" value="GEQ14808.1"/>
    <property type="molecule type" value="Genomic_DNA"/>
</dbReference>
<sequence>MLSFHLRATSGGTVRPPGRTATRPLRIAHLTTSDMSLALLLATELTVDLEAGHDVVGISAPGRYVERVEALGVRHVPVPSLSRSWGLKADLRGFAELVRVLRGLDLDVLHTHNPKTGVMGRIAGRACGIPVVVNTCHGLWARPGDSLKRRVFVYGLEGVASRFSDYELFQNAEDQHTLRRALRRGRSRVVGNGIDLERFQPDPEGRARVRAELGVGDDEILVGAVGRRVVEKGEREFVAMSSALAGRARFVWIGPDDGEAHDADDGAVEFVGERRDMTAVYSALDVFVLASYREGFSRAGMEAAACGRPMVLTDIRGCREVGTSEEHLLLVPAADATALTEAVARLIDDPELRSRLGSSARERALAEFDQRRVAATSLATYASVADDKDLGW</sequence>
<evidence type="ECO:0000256" key="3">
    <source>
        <dbReference type="ARBA" id="ARBA00022679"/>
    </source>
</evidence>
<dbReference type="AlphaFoldDB" id="A0A512T3L3"/>
<evidence type="ECO:0000259" key="5">
    <source>
        <dbReference type="Pfam" id="PF13579"/>
    </source>
</evidence>
<organism evidence="6 7">
    <name type="scientific">Knoellia locipacati</name>
    <dbReference type="NCBI Taxonomy" id="882824"/>
    <lineage>
        <taxon>Bacteria</taxon>
        <taxon>Bacillati</taxon>
        <taxon>Actinomycetota</taxon>
        <taxon>Actinomycetes</taxon>
        <taxon>Micrococcales</taxon>
        <taxon>Intrasporangiaceae</taxon>
        <taxon>Knoellia</taxon>
    </lineage>
</organism>
<reference evidence="6 7" key="1">
    <citation type="submission" date="2019-07" db="EMBL/GenBank/DDBJ databases">
        <title>Whole genome shotgun sequence of Knoellia locipacati NBRC 109775.</title>
        <authorList>
            <person name="Hosoyama A."/>
            <person name="Uohara A."/>
            <person name="Ohji S."/>
            <person name="Ichikawa N."/>
        </authorList>
    </citation>
    <scope>NUCLEOTIDE SEQUENCE [LARGE SCALE GENOMIC DNA]</scope>
    <source>
        <strain evidence="6 7">NBRC 109775</strain>
    </source>
</reference>
<dbReference type="PANTHER" id="PTHR45947">
    <property type="entry name" value="SULFOQUINOVOSYL TRANSFERASE SQD2"/>
    <property type="match status" value="1"/>
</dbReference>
<dbReference type="PANTHER" id="PTHR45947:SF3">
    <property type="entry name" value="SULFOQUINOVOSYL TRANSFERASE SQD2"/>
    <property type="match status" value="1"/>
</dbReference>
<dbReference type="SUPFAM" id="SSF53756">
    <property type="entry name" value="UDP-Glycosyltransferase/glycogen phosphorylase"/>
    <property type="match status" value="1"/>
</dbReference>
<dbReference type="GO" id="GO:0016758">
    <property type="term" value="F:hexosyltransferase activity"/>
    <property type="evidence" value="ECO:0007669"/>
    <property type="project" value="TreeGrafter"/>
</dbReference>
<accession>A0A512T3L3</accession>
<keyword evidence="2" id="KW-0328">Glycosyltransferase</keyword>
<keyword evidence="3 6" id="KW-0808">Transferase</keyword>